<dbReference type="GO" id="GO:0032993">
    <property type="term" value="C:protein-DNA complex"/>
    <property type="evidence" value="ECO:0007669"/>
    <property type="project" value="TreeGrafter"/>
</dbReference>
<evidence type="ECO:0000256" key="5">
    <source>
        <dbReference type="ARBA" id="ARBA00023163"/>
    </source>
</evidence>
<comment type="caution">
    <text evidence="8">The sequence shown here is derived from an EMBL/GenBank/DDBJ whole genome shotgun (WGS) entry which is preliminary data.</text>
</comment>
<dbReference type="SUPFAM" id="SSF52172">
    <property type="entry name" value="CheY-like"/>
    <property type="match status" value="1"/>
</dbReference>
<sequence>MDNHVLVVDDDPQYRQLISDMLDGEVSQLGTAADAGEALRYLEDKDPSIILLDLELPDRDGISLSQDLVRDDRAIIFVSGHNTLDERLRAWQAGAADFIAKPFAMAEFLARLNHCSQFLASKQQLSEKEARSRAMAFASMKEASQYGFITQFLKNLMACQSEEQLAALFFAAADFFQFKASLCFHHQGLRCHGPGGQPVSPIEANIYSLLIHQGRLYPFGSRLMVNDQHLSFLVKDMPTDAVEAGKLRDVVAVLVEGMEAKWRDLHRQDTMRGLVDTLQGSMGDLANTIRQYDQRLEGLITNLNNEIRMSFHLLELNEQQEAFFTNLIDQGADTLRATEGDLRELEVRLKAMLETAQATMVLESQGPAAPVVEDDDVELF</sequence>
<feature type="modified residue" description="4-aspartylphosphate" evidence="6">
    <location>
        <position position="53"/>
    </location>
</feature>
<evidence type="ECO:0000313" key="9">
    <source>
        <dbReference type="Proteomes" id="UP000006755"/>
    </source>
</evidence>
<dbReference type="InterPro" id="IPR039420">
    <property type="entry name" value="WalR-like"/>
</dbReference>
<keyword evidence="3" id="KW-0805">Transcription regulation</keyword>
<keyword evidence="5" id="KW-0804">Transcription</keyword>
<dbReference type="GO" id="GO:0006355">
    <property type="term" value="P:regulation of DNA-templated transcription"/>
    <property type="evidence" value="ECO:0007669"/>
    <property type="project" value="TreeGrafter"/>
</dbReference>
<dbReference type="AlphaFoldDB" id="K2J7E8"/>
<evidence type="ECO:0000256" key="1">
    <source>
        <dbReference type="ARBA" id="ARBA00022553"/>
    </source>
</evidence>
<dbReference type="EMBL" id="AMRI01000018">
    <property type="protein sequence ID" value="EKE71043.1"/>
    <property type="molecule type" value="Genomic_DNA"/>
</dbReference>
<dbReference type="InterPro" id="IPR011006">
    <property type="entry name" value="CheY-like_superfamily"/>
</dbReference>
<evidence type="ECO:0000259" key="7">
    <source>
        <dbReference type="PROSITE" id="PS50110"/>
    </source>
</evidence>
<dbReference type="InterPro" id="IPR001789">
    <property type="entry name" value="Sig_transdc_resp-reg_receiver"/>
</dbReference>
<keyword evidence="1 6" id="KW-0597">Phosphoprotein</keyword>
<reference evidence="8 9" key="1">
    <citation type="journal article" date="2012" name="J. Bacteriol.">
        <title>Genome Sequence of Gallaecimonas xiamenensis Type Strain 3-C-1.</title>
        <authorList>
            <person name="Lai Q."/>
            <person name="Wang L."/>
            <person name="Wang W."/>
            <person name="Shao Z."/>
        </authorList>
    </citation>
    <scope>NUCLEOTIDE SEQUENCE [LARGE SCALE GENOMIC DNA]</scope>
    <source>
        <strain evidence="8 9">3-C-1</strain>
    </source>
</reference>
<organism evidence="8 9">
    <name type="scientific">Gallaecimonas xiamenensis 3-C-1</name>
    <dbReference type="NCBI Taxonomy" id="745411"/>
    <lineage>
        <taxon>Bacteria</taxon>
        <taxon>Pseudomonadati</taxon>
        <taxon>Pseudomonadota</taxon>
        <taxon>Gammaproteobacteria</taxon>
        <taxon>Enterobacterales</taxon>
        <taxon>Gallaecimonadaceae</taxon>
        <taxon>Gallaecimonas</taxon>
    </lineage>
</organism>
<proteinExistence type="predicted"/>
<evidence type="ECO:0000256" key="2">
    <source>
        <dbReference type="ARBA" id="ARBA00023012"/>
    </source>
</evidence>
<dbReference type="eggNOG" id="COG3706">
    <property type="taxonomic scope" value="Bacteria"/>
</dbReference>
<dbReference type="Proteomes" id="UP000006755">
    <property type="component" value="Unassembled WGS sequence"/>
</dbReference>
<dbReference type="CDD" id="cd00156">
    <property type="entry name" value="REC"/>
    <property type="match status" value="1"/>
</dbReference>
<name>K2J7E8_9GAMM</name>
<dbReference type="OrthoDB" id="5696993at2"/>
<feature type="domain" description="Response regulatory" evidence="7">
    <location>
        <begin position="4"/>
        <end position="116"/>
    </location>
</feature>
<evidence type="ECO:0000256" key="6">
    <source>
        <dbReference type="PROSITE-ProRule" id="PRU00169"/>
    </source>
</evidence>
<dbReference type="Pfam" id="PF00072">
    <property type="entry name" value="Response_reg"/>
    <property type="match status" value="1"/>
</dbReference>
<evidence type="ECO:0000256" key="4">
    <source>
        <dbReference type="ARBA" id="ARBA00023125"/>
    </source>
</evidence>
<keyword evidence="4" id="KW-0238">DNA-binding</keyword>
<dbReference type="STRING" id="745411.B3C1_12839"/>
<dbReference type="GO" id="GO:0000156">
    <property type="term" value="F:phosphorelay response regulator activity"/>
    <property type="evidence" value="ECO:0007669"/>
    <property type="project" value="TreeGrafter"/>
</dbReference>
<dbReference type="RefSeq" id="WP_008485318.1">
    <property type="nucleotide sequence ID" value="NZ_AMRI01000018.1"/>
</dbReference>
<dbReference type="PANTHER" id="PTHR48111">
    <property type="entry name" value="REGULATOR OF RPOS"/>
    <property type="match status" value="1"/>
</dbReference>
<dbReference type="Gene3D" id="3.40.50.2300">
    <property type="match status" value="1"/>
</dbReference>
<dbReference type="SMART" id="SM00448">
    <property type="entry name" value="REC"/>
    <property type="match status" value="1"/>
</dbReference>
<accession>K2J7E8</accession>
<evidence type="ECO:0000256" key="3">
    <source>
        <dbReference type="ARBA" id="ARBA00023015"/>
    </source>
</evidence>
<gene>
    <name evidence="8" type="ORF">B3C1_12839</name>
</gene>
<dbReference type="PANTHER" id="PTHR48111:SF1">
    <property type="entry name" value="TWO-COMPONENT RESPONSE REGULATOR ORR33"/>
    <property type="match status" value="1"/>
</dbReference>
<evidence type="ECO:0000313" key="8">
    <source>
        <dbReference type="EMBL" id="EKE71043.1"/>
    </source>
</evidence>
<dbReference type="PROSITE" id="PS50110">
    <property type="entry name" value="RESPONSE_REGULATORY"/>
    <property type="match status" value="1"/>
</dbReference>
<protein>
    <submittedName>
        <fullName evidence="8">Response regulator receiver protein</fullName>
    </submittedName>
</protein>
<dbReference type="GO" id="GO:0000976">
    <property type="term" value="F:transcription cis-regulatory region binding"/>
    <property type="evidence" value="ECO:0007669"/>
    <property type="project" value="TreeGrafter"/>
</dbReference>
<dbReference type="GO" id="GO:0005829">
    <property type="term" value="C:cytosol"/>
    <property type="evidence" value="ECO:0007669"/>
    <property type="project" value="TreeGrafter"/>
</dbReference>
<keyword evidence="2" id="KW-0902">Two-component regulatory system</keyword>
<keyword evidence="9" id="KW-1185">Reference proteome</keyword>